<keyword evidence="4 7" id="KW-0812">Transmembrane</keyword>
<keyword evidence="6 7" id="KW-0472">Membrane</keyword>
<dbReference type="RefSeq" id="WP_008625330.1">
    <property type="nucleotide sequence ID" value="NZ_AMZY02000007.1"/>
</dbReference>
<feature type="transmembrane region" description="Helical" evidence="7">
    <location>
        <begin position="68"/>
        <end position="85"/>
    </location>
</feature>
<dbReference type="Pfam" id="PF01551">
    <property type="entry name" value="Peptidase_M23"/>
    <property type="match status" value="1"/>
</dbReference>
<evidence type="ECO:0000256" key="5">
    <source>
        <dbReference type="ARBA" id="ARBA00022989"/>
    </source>
</evidence>
<evidence type="ECO:0000256" key="4">
    <source>
        <dbReference type="ARBA" id="ARBA00022692"/>
    </source>
</evidence>
<name>M7XGX1_9BACT</name>
<protein>
    <submittedName>
        <fullName evidence="9">Cell wall endopeptidase, family M23/M37</fullName>
    </submittedName>
</protein>
<evidence type="ECO:0000259" key="8">
    <source>
        <dbReference type="Pfam" id="PF01551"/>
    </source>
</evidence>
<dbReference type="GO" id="GO:0015204">
    <property type="term" value="F:urea transmembrane transporter activity"/>
    <property type="evidence" value="ECO:0007669"/>
    <property type="project" value="InterPro"/>
</dbReference>
<proteinExistence type="inferred from homology"/>
<gene>
    <name evidence="9" type="ORF">C943_03900</name>
</gene>
<dbReference type="PANTHER" id="PTHR10464:SF4">
    <property type="entry name" value="UREA TRANSPORTER"/>
    <property type="match status" value="1"/>
</dbReference>
<keyword evidence="10" id="KW-1185">Reference proteome</keyword>
<feature type="transmembrane region" description="Helical" evidence="7">
    <location>
        <begin position="116"/>
        <end position="135"/>
    </location>
</feature>
<dbReference type="InParanoid" id="M7XGX1"/>
<accession>M7XGX1</accession>
<organism evidence="9 10">
    <name type="scientific">Mariniradius saccharolyticus AK6</name>
    <dbReference type="NCBI Taxonomy" id="1239962"/>
    <lineage>
        <taxon>Bacteria</taxon>
        <taxon>Pseudomonadati</taxon>
        <taxon>Bacteroidota</taxon>
        <taxon>Cytophagia</taxon>
        <taxon>Cytophagales</taxon>
        <taxon>Cyclobacteriaceae</taxon>
        <taxon>Mariniradius</taxon>
    </lineage>
</organism>
<keyword evidence="3" id="KW-1003">Cell membrane</keyword>
<evidence type="ECO:0000256" key="2">
    <source>
        <dbReference type="ARBA" id="ARBA00005914"/>
    </source>
</evidence>
<dbReference type="AlphaFoldDB" id="M7XGX1"/>
<feature type="transmembrane region" description="Helical" evidence="7">
    <location>
        <begin position="181"/>
        <end position="208"/>
    </location>
</feature>
<comment type="similarity">
    <text evidence="2">Belongs to the urea transporter family.</text>
</comment>
<evidence type="ECO:0000256" key="1">
    <source>
        <dbReference type="ARBA" id="ARBA00004651"/>
    </source>
</evidence>
<feature type="transmembrane region" description="Helical" evidence="7">
    <location>
        <begin position="240"/>
        <end position="259"/>
    </location>
</feature>
<dbReference type="InterPro" id="IPR004937">
    <property type="entry name" value="Urea_transporter"/>
</dbReference>
<dbReference type="SUPFAM" id="SSF51261">
    <property type="entry name" value="Duplicated hybrid motif"/>
    <property type="match status" value="1"/>
</dbReference>
<dbReference type="OrthoDB" id="9809488at2"/>
<dbReference type="InterPro" id="IPR029020">
    <property type="entry name" value="Ammonium/urea_transptr"/>
</dbReference>
<dbReference type="STRING" id="1239962.C943_03900"/>
<dbReference type="InterPro" id="IPR011055">
    <property type="entry name" value="Dup_hybrid_motif"/>
</dbReference>
<evidence type="ECO:0000256" key="6">
    <source>
        <dbReference type="ARBA" id="ARBA00023136"/>
    </source>
</evidence>
<dbReference type="Proteomes" id="UP000010953">
    <property type="component" value="Unassembled WGS sequence"/>
</dbReference>
<evidence type="ECO:0000313" key="9">
    <source>
        <dbReference type="EMBL" id="EMS34084.1"/>
    </source>
</evidence>
<dbReference type="PANTHER" id="PTHR10464">
    <property type="entry name" value="UREA TRANSPORTER"/>
    <property type="match status" value="1"/>
</dbReference>
<feature type="domain" description="M23ase beta-sheet core" evidence="8">
    <location>
        <begin position="406"/>
        <end position="494"/>
    </location>
</feature>
<evidence type="ECO:0000256" key="7">
    <source>
        <dbReference type="SAM" id="Phobius"/>
    </source>
</evidence>
<comment type="caution">
    <text evidence="9">The sequence shown here is derived from an EMBL/GenBank/DDBJ whole genome shotgun (WGS) entry which is preliminary data.</text>
</comment>
<reference evidence="9" key="1">
    <citation type="submission" date="2013-01" db="EMBL/GenBank/DDBJ databases">
        <title>Genome assembly of Mariniradius saccharolyticus AK6.</title>
        <authorList>
            <person name="Vaidya B."/>
            <person name="Khatri I."/>
            <person name="Tanuku N.R.S."/>
            <person name="Subramanian S."/>
            <person name="Pinnaka A."/>
        </authorList>
    </citation>
    <scope>NUCLEOTIDE SEQUENCE [LARGE SCALE GENOMIC DNA]</scope>
    <source>
        <strain evidence="9">AK6</strain>
    </source>
</reference>
<evidence type="ECO:0000313" key="10">
    <source>
        <dbReference type="Proteomes" id="UP000010953"/>
    </source>
</evidence>
<dbReference type="InterPro" id="IPR016047">
    <property type="entry name" value="M23ase_b-sheet_dom"/>
</dbReference>
<evidence type="ECO:0000256" key="3">
    <source>
        <dbReference type="ARBA" id="ARBA00022475"/>
    </source>
</evidence>
<dbReference type="GO" id="GO:0005886">
    <property type="term" value="C:plasma membrane"/>
    <property type="evidence" value="ECO:0007669"/>
    <property type="project" value="UniProtKB-SubCell"/>
</dbReference>
<sequence>MKRLEWFIEALLNSYAQVFFSNNKWFGTILMAVTFVDFYVGMYGFFAVSTALLTGHFLGLYEPNVRQGYYGFNSLLVGVGLSIYFEPRPLLLVLVVFSGMLTVFVALAFEGILGKYGLPFLSIPFILVFWTLRLATRQFEALGLSERGVYFLNELYLLGGKNLVDMYEWWNQIPFHTSIKAYFLSIGAIFFQQNIFSGFFAALGLLIYSRIGFTLSLLGFYIAYLFYIALGIPFSEISYSYIGFNYILTAIALGGYFIIPNRNTYLSLLFIIPITAIIGISLQQVFDKLYLPVYSFPFNITVLLFLYGLKFRVDNRIGLSTIFWQQQSPEKNLYNFVNYQERFGNGSPIPIYLPFFGEWSVTQGHNGAFTHKDDWKHAWDFEIRDDQGKTFRDEGDFASDYFCFDKNVLAPADGVVEVLVNDIEDNTVGTRNLDKNWGNTVVIKHSEFLYSKLSHLKKGSILPKIGDKVSKGEIIAKVGNSGNSAFPHLHFQLQATPFIGSKTIDYPISDFWMRYAGTESLEAVGIPPLDAVVSSLTTNMQLKKAFSFVIGNQFHWETNKGEAVVWEVKRDYWLNTYLECQATGSKAFYKLDEGTLHFIHFTGDRESLLYFFFLSAYKVSFGYSNRLRLQDTFAINMVFQPNRLFVQDLFAPFYRYLKGEYTLNYPEKARGIGFQPIQLDGKITKSAFGQEMETSRFQFLIAANGLQSFEFKNRHSQIKATCTAD</sequence>
<keyword evidence="5 7" id="KW-1133">Transmembrane helix</keyword>
<feature type="transmembrane region" description="Helical" evidence="7">
    <location>
        <begin position="289"/>
        <end position="309"/>
    </location>
</feature>
<dbReference type="Gene3D" id="1.10.3430.10">
    <property type="entry name" value="Ammonium transporter AmtB like domains"/>
    <property type="match status" value="1"/>
</dbReference>
<dbReference type="CDD" id="cd12797">
    <property type="entry name" value="M23_peptidase"/>
    <property type="match status" value="1"/>
</dbReference>
<comment type="subcellular location">
    <subcellularLocation>
        <location evidence="1">Cell membrane</location>
        <topology evidence="1">Multi-pass membrane protein</topology>
    </subcellularLocation>
</comment>
<feature type="transmembrane region" description="Helical" evidence="7">
    <location>
        <begin position="266"/>
        <end position="283"/>
    </location>
</feature>
<dbReference type="Gene3D" id="2.70.70.10">
    <property type="entry name" value="Glucose Permease (Domain IIA)"/>
    <property type="match status" value="1"/>
</dbReference>
<dbReference type="EMBL" id="AMZY02000007">
    <property type="protein sequence ID" value="EMS34084.1"/>
    <property type="molecule type" value="Genomic_DNA"/>
</dbReference>
<feature type="transmembrane region" description="Helical" evidence="7">
    <location>
        <begin position="215"/>
        <end position="234"/>
    </location>
</feature>
<dbReference type="eggNOG" id="COG0739">
    <property type="taxonomic scope" value="Bacteria"/>
</dbReference>
<dbReference type="eggNOG" id="COG4413">
    <property type="taxonomic scope" value="Bacteria"/>
</dbReference>
<dbReference type="Pfam" id="PF03253">
    <property type="entry name" value="UT"/>
    <property type="match status" value="1"/>
</dbReference>
<feature type="transmembrane region" description="Helical" evidence="7">
    <location>
        <begin position="91"/>
        <end position="109"/>
    </location>
</feature>